<dbReference type="InterPro" id="IPR011032">
    <property type="entry name" value="GroES-like_sf"/>
</dbReference>
<dbReference type="RefSeq" id="WP_078074582.1">
    <property type="nucleotide sequence ID" value="NZ_CP018047.1"/>
</dbReference>
<evidence type="ECO:0000256" key="5">
    <source>
        <dbReference type="ARBA" id="ARBA00024074"/>
    </source>
</evidence>
<dbReference type="InterPro" id="IPR013154">
    <property type="entry name" value="ADH-like_N"/>
</dbReference>
<dbReference type="InterPro" id="IPR002328">
    <property type="entry name" value="ADH_Zn_CS"/>
</dbReference>
<dbReference type="CDD" id="cd05283">
    <property type="entry name" value="CAD1"/>
    <property type="match status" value="1"/>
</dbReference>
<dbReference type="InterPro" id="IPR036291">
    <property type="entry name" value="NAD(P)-bd_dom_sf"/>
</dbReference>
<evidence type="ECO:0000256" key="7">
    <source>
        <dbReference type="RuleBase" id="RU361277"/>
    </source>
</evidence>
<keyword evidence="3 7" id="KW-0862">Zinc</keyword>
<keyword evidence="4" id="KW-0560">Oxidoreductase</keyword>
<dbReference type="EMBL" id="CP018047">
    <property type="protein sequence ID" value="AQU66053.1"/>
    <property type="molecule type" value="Genomic_DNA"/>
</dbReference>
<dbReference type="PROSITE" id="PS00059">
    <property type="entry name" value="ADH_ZINC"/>
    <property type="match status" value="1"/>
</dbReference>
<dbReference type="KEGG" id="snw:BBN63_07120"/>
<evidence type="ECO:0000259" key="9">
    <source>
        <dbReference type="SMART" id="SM00829"/>
    </source>
</evidence>
<dbReference type="InterPro" id="IPR013149">
    <property type="entry name" value="ADH-like_C"/>
</dbReference>
<evidence type="ECO:0000256" key="8">
    <source>
        <dbReference type="SAM" id="MobiDB-lite"/>
    </source>
</evidence>
<gene>
    <name evidence="10" type="ORF">BBN63_07120</name>
</gene>
<dbReference type="Gene3D" id="3.90.180.10">
    <property type="entry name" value="Medium-chain alcohol dehydrogenases, catalytic domain"/>
    <property type="match status" value="1"/>
</dbReference>
<evidence type="ECO:0000256" key="3">
    <source>
        <dbReference type="ARBA" id="ARBA00022833"/>
    </source>
</evidence>
<evidence type="ECO:0000313" key="11">
    <source>
        <dbReference type="Proteomes" id="UP000189677"/>
    </source>
</evidence>
<feature type="compositionally biased region" description="Basic and acidic residues" evidence="8">
    <location>
        <begin position="349"/>
        <end position="367"/>
    </location>
</feature>
<evidence type="ECO:0000256" key="6">
    <source>
        <dbReference type="ARBA" id="ARBA00048262"/>
    </source>
</evidence>
<evidence type="ECO:0000256" key="2">
    <source>
        <dbReference type="ARBA" id="ARBA00022723"/>
    </source>
</evidence>
<dbReference type="EC" id="1.1.1.2" evidence="5"/>
<name>A0A1U9QPY5_STRNV</name>
<dbReference type="Pfam" id="PF00107">
    <property type="entry name" value="ADH_zinc_N"/>
    <property type="match status" value="1"/>
</dbReference>
<dbReference type="GO" id="GO:0008270">
    <property type="term" value="F:zinc ion binding"/>
    <property type="evidence" value="ECO:0007669"/>
    <property type="project" value="InterPro"/>
</dbReference>
<evidence type="ECO:0000313" key="10">
    <source>
        <dbReference type="EMBL" id="AQU66053.1"/>
    </source>
</evidence>
<keyword evidence="11" id="KW-1185">Reference proteome</keyword>
<reference evidence="10 11" key="1">
    <citation type="submission" date="2016-11" db="EMBL/GenBank/DDBJ databases">
        <title>Complete genome sequence of Streptomyces niveus SCSIO 3406.</title>
        <authorList>
            <person name="Zhu Q."/>
            <person name="Cheng W."/>
            <person name="Song Y."/>
            <person name="Li Q."/>
            <person name="Ju J."/>
        </authorList>
    </citation>
    <scope>NUCLEOTIDE SEQUENCE [LARGE SCALE GENOMIC DNA]</scope>
    <source>
        <strain evidence="10 11">SCSIO 3406</strain>
    </source>
</reference>
<protein>
    <recommendedName>
        <fullName evidence="5">alcohol dehydrogenase (NADP(+))</fullName>
        <ecNumber evidence="5">1.1.1.2</ecNumber>
    </recommendedName>
</protein>
<dbReference type="Pfam" id="PF08240">
    <property type="entry name" value="ADH_N"/>
    <property type="match status" value="1"/>
</dbReference>
<dbReference type="GO" id="GO:0008106">
    <property type="term" value="F:alcohol dehydrogenase (NADP+) activity"/>
    <property type="evidence" value="ECO:0007669"/>
    <property type="project" value="UniProtKB-EC"/>
</dbReference>
<feature type="domain" description="Enoyl reductase (ER)" evidence="9">
    <location>
        <begin position="14"/>
        <end position="339"/>
    </location>
</feature>
<dbReference type="SUPFAM" id="SSF50129">
    <property type="entry name" value="GroES-like"/>
    <property type="match status" value="1"/>
</dbReference>
<feature type="region of interest" description="Disordered" evidence="8">
    <location>
        <begin position="345"/>
        <end position="367"/>
    </location>
</feature>
<dbReference type="PANTHER" id="PTHR42683">
    <property type="entry name" value="ALDEHYDE REDUCTASE"/>
    <property type="match status" value="1"/>
</dbReference>
<evidence type="ECO:0000256" key="1">
    <source>
        <dbReference type="ARBA" id="ARBA00001947"/>
    </source>
</evidence>
<accession>A0A1U9QPY5</accession>
<comment type="similarity">
    <text evidence="7">Belongs to the zinc-containing alcohol dehydrogenase family.</text>
</comment>
<comment type="catalytic activity">
    <reaction evidence="6">
        <text>a primary alcohol + NADP(+) = an aldehyde + NADPH + H(+)</text>
        <dbReference type="Rhea" id="RHEA:15937"/>
        <dbReference type="ChEBI" id="CHEBI:15378"/>
        <dbReference type="ChEBI" id="CHEBI:15734"/>
        <dbReference type="ChEBI" id="CHEBI:17478"/>
        <dbReference type="ChEBI" id="CHEBI:57783"/>
        <dbReference type="ChEBI" id="CHEBI:58349"/>
        <dbReference type="EC" id="1.1.1.2"/>
    </reaction>
</comment>
<keyword evidence="2 7" id="KW-0479">Metal-binding</keyword>
<sequence>MRNATGWAAHRQGGPLEPWDFTRRDLLGDDVAVRVEYCGVCATDISAVNHGSEFPVVPGHEMVGEITATGDAVTRFRVGDKVAVGNIIDSCGVCPPCLAGRENWCLRYPTLTYGSTDPKDGLTTRGGYSSEYVLPERFTYHLPEGLDPAAAAPLMCAGITTYVPLKRWGAGPGRTVGIVGMGGLGHLALKIAHHMGAEVVQFTRTADKADEARALGADDVVLSTDEKEMAAQTGRFDLILDTVGAAHSLEPYMAALAMDGTLCVVGIPPGDLTVSPLSLIVGAKTLAGAGSGGTAETREMLDFCAEHGIVADVEVMRPDQVNEALDRLARNDVRYRFVLDMAAGGGGRSADKNTDENTYESTDKATG</sequence>
<dbReference type="FunFam" id="3.40.50.720:FF:000022">
    <property type="entry name" value="Cinnamyl alcohol dehydrogenase"/>
    <property type="match status" value="1"/>
</dbReference>
<dbReference type="AlphaFoldDB" id="A0A1U9QPY5"/>
<dbReference type="SMART" id="SM00829">
    <property type="entry name" value="PKS_ER"/>
    <property type="match status" value="1"/>
</dbReference>
<dbReference type="InterPro" id="IPR029752">
    <property type="entry name" value="D-isomer_DH_CS1"/>
</dbReference>
<dbReference type="PROSITE" id="PS00065">
    <property type="entry name" value="D_2_HYDROXYACID_DH_1"/>
    <property type="match status" value="1"/>
</dbReference>
<dbReference type="Proteomes" id="UP000189677">
    <property type="component" value="Chromosome"/>
</dbReference>
<dbReference type="Gene3D" id="3.40.50.720">
    <property type="entry name" value="NAD(P)-binding Rossmann-like Domain"/>
    <property type="match status" value="1"/>
</dbReference>
<dbReference type="OrthoDB" id="3567264at2"/>
<proteinExistence type="inferred from homology"/>
<evidence type="ECO:0000256" key="4">
    <source>
        <dbReference type="ARBA" id="ARBA00023002"/>
    </source>
</evidence>
<dbReference type="InterPro" id="IPR047109">
    <property type="entry name" value="CAD-like"/>
</dbReference>
<comment type="cofactor">
    <cofactor evidence="1 7">
        <name>Zn(2+)</name>
        <dbReference type="ChEBI" id="CHEBI:29105"/>
    </cofactor>
</comment>
<dbReference type="SUPFAM" id="SSF51735">
    <property type="entry name" value="NAD(P)-binding Rossmann-fold domains"/>
    <property type="match status" value="1"/>
</dbReference>
<organism evidence="10 11">
    <name type="scientific">Streptomyces niveus</name>
    <name type="common">Streptomyces spheroides</name>
    <dbReference type="NCBI Taxonomy" id="193462"/>
    <lineage>
        <taxon>Bacteria</taxon>
        <taxon>Bacillati</taxon>
        <taxon>Actinomycetota</taxon>
        <taxon>Actinomycetes</taxon>
        <taxon>Kitasatosporales</taxon>
        <taxon>Streptomycetaceae</taxon>
        <taxon>Streptomyces</taxon>
    </lineage>
</organism>
<dbReference type="InterPro" id="IPR020843">
    <property type="entry name" value="ER"/>
</dbReference>